<proteinExistence type="predicted"/>
<evidence type="ECO:0008006" key="4">
    <source>
        <dbReference type="Google" id="ProtNLM"/>
    </source>
</evidence>
<sequence length="314" mass="32270">MDIPEEGPAAGANDSDSEGLAAFLRGLDPDYGRYAAHFREAGFSKPAELAFVTCEDVSSAAVPVGALRRIRHEACKRFGRPGGLALQPAPFVGAASVGLNARAYIPDGALRAGGGRAPHRPAARGGARPGAAAGGWSGKTSLLQLLHRAALSNPGMFGAVGYLSLADMAAGEALEDALRRVLPGSWQHFATSRAAPAPAPELPRQGTDGRGGGSGGSGGVQLLLVDEAQALTGRADPVWGTAKELMQGQPAITLRIVLAELSLSLGREEYEELLRNFSAATGLGELAEELRERLFQLTAGHAGSPVHAGVCACV</sequence>
<accession>A0A150GU86</accession>
<feature type="region of interest" description="Disordered" evidence="1">
    <location>
        <begin position="192"/>
        <end position="216"/>
    </location>
</feature>
<name>A0A150GU86_GONPE</name>
<evidence type="ECO:0000313" key="2">
    <source>
        <dbReference type="EMBL" id="KXZ53381.1"/>
    </source>
</evidence>
<reference evidence="3" key="1">
    <citation type="journal article" date="2016" name="Nat. Commun.">
        <title>The Gonium pectorale genome demonstrates co-option of cell cycle regulation during the evolution of multicellularity.</title>
        <authorList>
            <person name="Hanschen E.R."/>
            <person name="Marriage T.N."/>
            <person name="Ferris P.J."/>
            <person name="Hamaji T."/>
            <person name="Toyoda A."/>
            <person name="Fujiyama A."/>
            <person name="Neme R."/>
            <person name="Noguchi H."/>
            <person name="Minakuchi Y."/>
            <person name="Suzuki M."/>
            <person name="Kawai-Toyooka H."/>
            <person name="Smith D.R."/>
            <person name="Sparks H."/>
            <person name="Anderson J."/>
            <person name="Bakaric R."/>
            <person name="Luria V."/>
            <person name="Karger A."/>
            <person name="Kirschner M.W."/>
            <person name="Durand P.M."/>
            <person name="Michod R.E."/>
            <person name="Nozaki H."/>
            <person name="Olson B.J."/>
        </authorList>
    </citation>
    <scope>NUCLEOTIDE SEQUENCE [LARGE SCALE GENOMIC DNA]</scope>
    <source>
        <strain evidence="3">NIES-2863</strain>
    </source>
</reference>
<gene>
    <name evidence="2" type="ORF">GPECTOR_7g1277</name>
</gene>
<dbReference type="Proteomes" id="UP000075714">
    <property type="component" value="Unassembled WGS sequence"/>
</dbReference>
<evidence type="ECO:0000256" key="1">
    <source>
        <dbReference type="SAM" id="MobiDB-lite"/>
    </source>
</evidence>
<keyword evidence="3" id="KW-1185">Reference proteome</keyword>
<dbReference type="EMBL" id="LSYV01000008">
    <property type="protein sequence ID" value="KXZ53381.1"/>
    <property type="molecule type" value="Genomic_DNA"/>
</dbReference>
<comment type="caution">
    <text evidence="2">The sequence shown here is derived from an EMBL/GenBank/DDBJ whole genome shotgun (WGS) entry which is preliminary data.</text>
</comment>
<protein>
    <recommendedName>
        <fullName evidence="4">SAM domain-containing protein</fullName>
    </recommendedName>
</protein>
<evidence type="ECO:0000313" key="3">
    <source>
        <dbReference type="Proteomes" id="UP000075714"/>
    </source>
</evidence>
<organism evidence="2 3">
    <name type="scientific">Gonium pectorale</name>
    <name type="common">Green alga</name>
    <dbReference type="NCBI Taxonomy" id="33097"/>
    <lineage>
        <taxon>Eukaryota</taxon>
        <taxon>Viridiplantae</taxon>
        <taxon>Chlorophyta</taxon>
        <taxon>core chlorophytes</taxon>
        <taxon>Chlorophyceae</taxon>
        <taxon>CS clade</taxon>
        <taxon>Chlamydomonadales</taxon>
        <taxon>Volvocaceae</taxon>
        <taxon>Gonium</taxon>
    </lineage>
</organism>
<dbReference type="AlphaFoldDB" id="A0A150GU86"/>